<keyword evidence="3" id="KW-0949">S-adenosyl-L-methionine</keyword>
<evidence type="ECO:0000313" key="6">
    <source>
        <dbReference type="Proteomes" id="UP000298061"/>
    </source>
</evidence>
<keyword evidence="2" id="KW-0808">Transferase</keyword>
<evidence type="ECO:0000256" key="2">
    <source>
        <dbReference type="ARBA" id="ARBA00022679"/>
    </source>
</evidence>
<gene>
    <name evidence="5" type="ORF">EWM64_g6464</name>
</gene>
<dbReference type="Gene3D" id="3.40.50.150">
    <property type="entry name" value="Vaccinia Virus protein VP39"/>
    <property type="match status" value="1"/>
</dbReference>
<name>A0A4Y9ZU17_9AGAM</name>
<evidence type="ECO:0008006" key="7">
    <source>
        <dbReference type="Google" id="ProtNLM"/>
    </source>
</evidence>
<evidence type="ECO:0000313" key="5">
    <source>
        <dbReference type="EMBL" id="TFY77547.1"/>
    </source>
</evidence>
<keyword evidence="6" id="KW-1185">Reference proteome</keyword>
<dbReference type="EMBL" id="SFCI01000882">
    <property type="protein sequence ID" value="TFY77547.1"/>
    <property type="molecule type" value="Genomic_DNA"/>
</dbReference>
<sequence>MPDDHLTNLHEIRDKLPPLDESLYNLNEEEASFYKQQTGIQDDEELKRHIIAIQTEAYAVCAFHSSRCMLNSCWRQQVFPFPCITTFHFAKLKISHLPAYPQLLKLGKQRPGAIFLDIGCCFGNDAFKAIADDYPLKNVVASDLYQGFWDAGLKLFKRTPETYPVPFIAGDVFDHANLEPVPVFTVASPPTTPRPVLKDLTSLNPLRGHVSAIHASSFFHLFQEDPQLELARALACLLSPEPGSMIFGMHSGLPEKGFRVTPIADRKMFCHSPDSWKELWDGVVFEKGTVKVEAEIVPVTGEELGGLYPNIKFWWLNWSVTRL</sequence>
<accession>A0A4Y9ZU17</accession>
<dbReference type="InterPro" id="IPR029063">
    <property type="entry name" value="SAM-dependent_MTases_sf"/>
</dbReference>
<dbReference type="AlphaFoldDB" id="A0A4Y9ZU17"/>
<dbReference type="GO" id="GO:0016740">
    <property type="term" value="F:transferase activity"/>
    <property type="evidence" value="ECO:0007669"/>
    <property type="project" value="UniProtKB-KW"/>
</dbReference>
<reference evidence="5 6" key="1">
    <citation type="submission" date="2019-02" db="EMBL/GenBank/DDBJ databases">
        <title>Genome sequencing of the rare red list fungi Hericium alpestre (H. flagellum).</title>
        <authorList>
            <person name="Buettner E."/>
            <person name="Kellner H."/>
        </authorList>
    </citation>
    <scope>NUCLEOTIDE SEQUENCE [LARGE SCALE GENOMIC DNA]</scope>
    <source>
        <strain evidence="5 6">DSM 108284</strain>
    </source>
</reference>
<evidence type="ECO:0000256" key="3">
    <source>
        <dbReference type="ARBA" id="ARBA00022691"/>
    </source>
</evidence>
<dbReference type="InterPro" id="IPR051654">
    <property type="entry name" value="Meroterpenoid_MTases"/>
</dbReference>
<comment type="pathway">
    <text evidence="1">Secondary metabolite biosynthesis.</text>
</comment>
<proteinExistence type="inferred from homology"/>
<comment type="similarity">
    <text evidence="4">Belongs to the class I-like SAM-binding methyltransferase superfamily.</text>
</comment>
<dbReference type="PANTHER" id="PTHR35897">
    <property type="entry name" value="METHYLTRANSFERASE AUSD"/>
    <property type="match status" value="1"/>
</dbReference>
<dbReference type="Proteomes" id="UP000298061">
    <property type="component" value="Unassembled WGS sequence"/>
</dbReference>
<evidence type="ECO:0000256" key="4">
    <source>
        <dbReference type="ARBA" id="ARBA00038314"/>
    </source>
</evidence>
<organism evidence="5 6">
    <name type="scientific">Hericium alpestre</name>
    <dbReference type="NCBI Taxonomy" id="135208"/>
    <lineage>
        <taxon>Eukaryota</taxon>
        <taxon>Fungi</taxon>
        <taxon>Dikarya</taxon>
        <taxon>Basidiomycota</taxon>
        <taxon>Agaricomycotina</taxon>
        <taxon>Agaricomycetes</taxon>
        <taxon>Russulales</taxon>
        <taxon>Hericiaceae</taxon>
        <taxon>Hericium</taxon>
    </lineage>
</organism>
<dbReference type="SUPFAM" id="SSF53335">
    <property type="entry name" value="S-adenosyl-L-methionine-dependent methyltransferases"/>
    <property type="match status" value="1"/>
</dbReference>
<comment type="caution">
    <text evidence="5">The sequence shown here is derived from an EMBL/GenBank/DDBJ whole genome shotgun (WGS) entry which is preliminary data.</text>
</comment>
<protein>
    <recommendedName>
        <fullName evidence="7">Methyltransferase domain-containing protein</fullName>
    </recommendedName>
</protein>
<evidence type="ECO:0000256" key="1">
    <source>
        <dbReference type="ARBA" id="ARBA00005179"/>
    </source>
</evidence>
<dbReference type="STRING" id="135208.A0A4Y9ZU17"/>
<dbReference type="OrthoDB" id="2094832at2759"/>
<dbReference type="PANTHER" id="PTHR35897:SF1">
    <property type="entry name" value="METHYLTRANSFERASE AUSD"/>
    <property type="match status" value="1"/>
</dbReference>